<feature type="domain" description="N-acetyltransferase" evidence="1">
    <location>
        <begin position="28"/>
        <end position="180"/>
    </location>
</feature>
<reference evidence="2 3" key="2">
    <citation type="submission" date="2009-02" db="EMBL/GenBank/DDBJ databases">
        <title>Draft genome sequence of Holdemania filiformis DSM 12042.</title>
        <authorList>
            <person name="Sudarsanam P."/>
            <person name="Ley R."/>
            <person name="Guruge J."/>
            <person name="Turnbaugh P.J."/>
            <person name="Mahowald M."/>
            <person name="Liep D."/>
            <person name="Gordon J."/>
        </authorList>
    </citation>
    <scope>NUCLEOTIDE SEQUENCE [LARGE SCALE GENOMIC DNA]</scope>
    <source>
        <strain evidence="2 3">DSM 12042</strain>
    </source>
</reference>
<dbReference type="OrthoDB" id="9786032at2"/>
<proteinExistence type="predicted"/>
<dbReference type="Gene3D" id="3.40.630.30">
    <property type="match status" value="1"/>
</dbReference>
<dbReference type="eggNOG" id="COG0456">
    <property type="taxonomic scope" value="Bacteria"/>
</dbReference>
<organism evidence="2 3">
    <name type="scientific">Holdemania filiformis DSM 12042</name>
    <dbReference type="NCBI Taxonomy" id="545696"/>
    <lineage>
        <taxon>Bacteria</taxon>
        <taxon>Bacillati</taxon>
        <taxon>Bacillota</taxon>
        <taxon>Erysipelotrichia</taxon>
        <taxon>Erysipelotrichales</taxon>
        <taxon>Erysipelotrichaceae</taxon>
        <taxon>Holdemania</taxon>
    </lineage>
</organism>
<protein>
    <submittedName>
        <fullName evidence="2">Acetyltransferase, GNAT family</fullName>
    </submittedName>
</protein>
<comment type="caution">
    <text evidence="2">The sequence shown here is derived from an EMBL/GenBank/DDBJ whole genome shotgun (WGS) entry which is preliminary data.</text>
</comment>
<dbReference type="InterPro" id="IPR000182">
    <property type="entry name" value="GNAT_dom"/>
</dbReference>
<dbReference type="CDD" id="cd04301">
    <property type="entry name" value="NAT_SF"/>
    <property type="match status" value="1"/>
</dbReference>
<reference evidence="2 3" key="1">
    <citation type="submission" date="2008-12" db="EMBL/GenBank/DDBJ databases">
        <authorList>
            <person name="Fulton L."/>
            <person name="Clifton S."/>
            <person name="Fulton B."/>
            <person name="Xu J."/>
            <person name="Minx P."/>
            <person name="Pepin K.H."/>
            <person name="Johnson M."/>
            <person name="Bhonagiri V."/>
            <person name="Nash W.E."/>
            <person name="Mardis E.R."/>
            <person name="Wilson R.K."/>
        </authorList>
    </citation>
    <scope>NUCLEOTIDE SEQUENCE [LARGE SCALE GENOMIC DNA]</scope>
    <source>
        <strain evidence="2 3">DSM 12042</strain>
    </source>
</reference>
<name>B9Y8I7_9FIRM</name>
<dbReference type="AlphaFoldDB" id="B9Y8I7"/>
<evidence type="ECO:0000259" key="1">
    <source>
        <dbReference type="PROSITE" id="PS51186"/>
    </source>
</evidence>
<keyword evidence="2" id="KW-0808">Transferase</keyword>
<dbReference type="SUPFAM" id="SSF55729">
    <property type="entry name" value="Acyl-CoA N-acyltransferases (Nat)"/>
    <property type="match status" value="1"/>
</dbReference>
<dbReference type="GO" id="GO:0016747">
    <property type="term" value="F:acyltransferase activity, transferring groups other than amino-acyl groups"/>
    <property type="evidence" value="ECO:0007669"/>
    <property type="project" value="InterPro"/>
</dbReference>
<dbReference type="EMBL" id="ACCF01000126">
    <property type="protein sequence ID" value="EEF67709.1"/>
    <property type="molecule type" value="Genomic_DNA"/>
</dbReference>
<dbReference type="PROSITE" id="PS51186">
    <property type="entry name" value="GNAT"/>
    <property type="match status" value="1"/>
</dbReference>
<gene>
    <name evidence="2" type="ORF">HOLDEFILI_02134</name>
</gene>
<evidence type="ECO:0000313" key="3">
    <source>
        <dbReference type="Proteomes" id="UP000005950"/>
    </source>
</evidence>
<dbReference type="HOGENOM" id="CLU_096795_2_1_9"/>
<dbReference type="Proteomes" id="UP000005950">
    <property type="component" value="Unassembled WGS sequence"/>
</dbReference>
<sequence>MAPGSAAGQADSFLIFNQEQSEVKKMELVLRLASAEDAPVIWKMQKIAFRELLERYQDYDISPVNQSLDQLRLRCSQKDRYYYFINVDENPVGVLSVTDMQDGSRKRLSPMFILPQFQGRGYAQEAMKQAEKIHGERGWELDTILQEERLVHLYEKMGYQKTGKTAAVNPRMTLVFYQKL</sequence>
<accession>B9Y8I7</accession>
<evidence type="ECO:0000313" key="2">
    <source>
        <dbReference type="EMBL" id="EEF67709.1"/>
    </source>
</evidence>
<dbReference type="Pfam" id="PF00583">
    <property type="entry name" value="Acetyltransf_1"/>
    <property type="match status" value="1"/>
</dbReference>
<dbReference type="InterPro" id="IPR016181">
    <property type="entry name" value="Acyl_CoA_acyltransferase"/>
</dbReference>
<dbReference type="STRING" id="545696.HOLDEFILI_02134"/>